<evidence type="ECO:0000313" key="3">
    <source>
        <dbReference type="EMBL" id="RNF34992.1"/>
    </source>
</evidence>
<evidence type="ECO:0000256" key="1">
    <source>
        <dbReference type="ARBA" id="ARBA00008791"/>
    </source>
</evidence>
<organism evidence="3 4">
    <name type="scientific">Paracoccus methylarcula</name>
    <dbReference type="NCBI Taxonomy" id="72022"/>
    <lineage>
        <taxon>Bacteria</taxon>
        <taxon>Pseudomonadati</taxon>
        <taxon>Pseudomonadota</taxon>
        <taxon>Alphaproteobacteria</taxon>
        <taxon>Rhodobacterales</taxon>
        <taxon>Paracoccaceae</taxon>
        <taxon>Paracoccus</taxon>
    </lineage>
</organism>
<protein>
    <submittedName>
        <fullName evidence="3">Universal stress protein</fullName>
    </submittedName>
</protein>
<sequence>MSKILALVDGSIYSESVCHHAAWIAKRLNAMVDIMHVLGRRETAAGSDLSGALKLGARSALLDKLSKLDEERAKLAQAQGHAILEDAKAILEQDGVGPVVSRLRKGDLLEAVKDFEQEMRVIVIGKRGEAADFAKGHLGSNLERVVRSAKVPVLVASRAFKPINKVLAAYDGSKSAEAAIARMASSPTFKDLDITLVYAGEEQAAIRSKLDDAAGRLTAAERKATTRIVPGEPETALEKLVSEEGFELLVMGTHGHRRIRSLIIGSTTTAMIQACKVPVLLYR</sequence>
<dbReference type="PRINTS" id="PR01438">
    <property type="entry name" value="UNVRSLSTRESS"/>
</dbReference>
<dbReference type="Gene3D" id="3.40.50.12370">
    <property type="match status" value="1"/>
</dbReference>
<keyword evidence="4" id="KW-1185">Reference proteome</keyword>
<dbReference type="RefSeq" id="WP_106690968.1">
    <property type="nucleotide sequence ID" value="NZ_PXNQ02000004.1"/>
</dbReference>
<feature type="domain" description="UspA" evidence="2">
    <location>
        <begin position="164"/>
        <end position="283"/>
    </location>
</feature>
<dbReference type="Pfam" id="PF00582">
    <property type="entry name" value="Usp"/>
    <property type="match status" value="2"/>
</dbReference>
<comment type="similarity">
    <text evidence="1">Belongs to the universal stress protein A family.</text>
</comment>
<dbReference type="InterPro" id="IPR006015">
    <property type="entry name" value="Universal_stress_UspA"/>
</dbReference>
<dbReference type="Proteomes" id="UP000238137">
    <property type="component" value="Unassembled WGS sequence"/>
</dbReference>
<dbReference type="EMBL" id="PXNQ02000004">
    <property type="protein sequence ID" value="RNF34992.1"/>
    <property type="molecule type" value="Genomic_DNA"/>
</dbReference>
<dbReference type="SUPFAM" id="SSF52402">
    <property type="entry name" value="Adenine nucleotide alpha hydrolases-like"/>
    <property type="match status" value="2"/>
</dbReference>
<evidence type="ECO:0000313" key="4">
    <source>
        <dbReference type="Proteomes" id="UP000238137"/>
    </source>
</evidence>
<dbReference type="OrthoDB" id="9804721at2"/>
<dbReference type="PANTHER" id="PTHR46268:SF15">
    <property type="entry name" value="UNIVERSAL STRESS PROTEIN HP_0031"/>
    <property type="match status" value="1"/>
</dbReference>
<dbReference type="CDD" id="cd00293">
    <property type="entry name" value="USP-like"/>
    <property type="match status" value="2"/>
</dbReference>
<dbReference type="InterPro" id="IPR006016">
    <property type="entry name" value="UspA"/>
</dbReference>
<gene>
    <name evidence="3" type="ORF">A7A09_008380</name>
</gene>
<dbReference type="AlphaFoldDB" id="A0A3R7SD34"/>
<accession>A0A3R7SD34</accession>
<comment type="caution">
    <text evidence="3">The sequence shown here is derived from an EMBL/GenBank/DDBJ whole genome shotgun (WGS) entry which is preliminary data.</text>
</comment>
<proteinExistence type="inferred from homology"/>
<evidence type="ECO:0000259" key="2">
    <source>
        <dbReference type="Pfam" id="PF00582"/>
    </source>
</evidence>
<name>A0A3R7SD34_9RHOB</name>
<feature type="domain" description="UspA" evidence="2">
    <location>
        <begin position="2"/>
        <end position="155"/>
    </location>
</feature>
<reference evidence="3" key="1">
    <citation type="submission" date="2018-05" db="EMBL/GenBank/DDBJ databases">
        <title>Reclassification of Methylarcula marina and Methylarcula terricola as Paracoccus methylarcula sp.nov., comb.nov. and Paracoccus terricola comb.nov.</title>
        <authorList>
            <person name="Shmareva M.N."/>
            <person name="Doronina N.V."/>
            <person name="Vasilenko O.V."/>
            <person name="Tarlachkov S.V."/>
            <person name="Trotsenko Y.A."/>
        </authorList>
    </citation>
    <scope>NUCLEOTIDE SEQUENCE [LARGE SCALE GENOMIC DNA]</scope>
    <source>
        <strain evidence="3">VKM B-2159</strain>
    </source>
</reference>
<dbReference type="PANTHER" id="PTHR46268">
    <property type="entry name" value="STRESS RESPONSE PROTEIN NHAX"/>
    <property type="match status" value="1"/>
</dbReference>